<comment type="caution">
    <text evidence="3">The sequence shown here is derived from an EMBL/GenBank/DDBJ whole genome shotgun (WGS) entry which is preliminary data.</text>
</comment>
<dbReference type="PANTHER" id="PTHR43391">
    <property type="entry name" value="RETINOL DEHYDROGENASE-RELATED"/>
    <property type="match status" value="1"/>
</dbReference>
<sequence>MQLAKKQILVVGASRGIGAAVARHFAQKGENVISVSRTQPITGEWIQADISTAEGIQSVVDTFGESRLDALLFMGGVWENGAFTERYNFMQSSDQETRYVIAVNTIAPIELTKKLTKNLVKSDNPRAIFIGSLSGLDNAASIEVANTASKFGLRGAAQSLNIALHDYKIGVTVINPGNVATEEVLADIEEGRFEQQVLIPLSDIISSIDWILTLSNAVNIGEINMQQKG</sequence>
<dbReference type="SUPFAM" id="SSF51735">
    <property type="entry name" value="NAD(P)-binding Rossmann-fold domains"/>
    <property type="match status" value="1"/>
</dbReference>
<dbReference type="Pfam" id="PF00106">
    <property type="entry name" value="adh_short"/>
    <property type="match status" value="1"/>
</dbReference>
<reference evidence="3 4" key="1">
    <citation type="journal article" date="2019" name="Front. Microbiol.">
        <title>Genomic Features for Desiccation Tolerance and Sugar Biosynthesis in the Extremophile Gloeocapsopsis sp. UTEX B3054.</title>
        <authorList>
            <person name="Urrejola C."/>
            <person name="Alcorta J."/>
            <person name="Salas L."/>
            <person name="Vasquez M."/>
            <person name="Polz M.F."/>
            <person name="Vicuna R."/>
            <person name="Diez B."/>
        </authorList>
    </citation>
    <scope>NUCLEOTIDE SEQUENCE [LARGE SCALE GENOMIC DNA]</scope>
    <source>
        <strain evidence="3 4">1H9</strain>
    </source>
</reference>
<dbReference type="GO" id="GO:0016491">
    <property type="term" value="F:oxidoreductase activity"/>
    <property type="evidence" value="ECO:0007669"/>
    <property type="project" value="UniProtKB-KW"/>
</dbReference>
<evidence type="ECO:0000256" key="2">
    <source>
        <dbReference type="ARBA" id="ARBA00023002"/>
    </source>
</evidence>
<name>A0A6N8FWA0_9CHRO</name>
<dbReference type="OrthoDB" id="9808814at2"/>
<proteinExistence type="inferred from homology"/>
<organism evidence="3 4">
    <name type="scientific">Gloeocapsopsis dulcis AAB1 = 1H9</name>
    <dbReference type="NCBI Taxonomy" id="1433147"/>
    <lineage>
        <taxon>Bacteria</taxon>
        <taxon>Bacillati</taxon>
        <taxon>Cyanobacteriota</taxon>
        <taxon>Cyanophyceae</taxon>
        <taxon>Oscillatoriophycideae</taxon>
        <taxon>Chroococcales</taxon>
        <taxon>Chroococcaceae</taxon>
        <taxon>Gloeocapsopsis</taxon>
        <taxon>Gloeocapsopsis dulcis</taxon>
    </lineage>
</organism>
<accession>A0A6N8FWA0</accession>
<dbReference type="EMBL" id="NAPY01000020">
    <property type="protein sequence ID" value="MUL37343.1"/>
    <property type="molecule type" value="Genomic_DNA"/>
</dbReference>
<dbReference type="InterPro" id="IPR036291">
    <property type="entry name" value="NAD(P)-bd_dom_sf"/>
</dbReference>
<dbReference type="AlphaFoldDB" id="A0A6N8FWA0"/>
<dbReference type="InterPro" id="IPR002347">
    <property type="entry name" value="SDR_fam"/>
</dbReference>
<evidence type="ECO:0000313" key="4">
    <source>
        <dbReference type="Proteomes" id="UP000441797"/>
    </source>
</evidence>
<comment type="similarity">
    <text evidence="1">Belongs to the short-chain dehydrogenases/reductases (SDR) family.</text>
</comment>
<keyword evidence="4" id="KW-1185">Reference proteome</keyword>
<dbReference type="PANTHER" id="PTHR43391:SF94">
    <property type="entry name" value="OXIDOREDUCTASE-RELATED"/>
    <property type="match status" value="1"/>
</dbReference>
<dbReference type="Proteomes" id="UP000441797">
    <property type="component" value="Unassembled WGS sequence"/>
</dbReference>
<dbReference type="CDD" id="cd05233">
    <property type="entry name" value="SDR_c"/>
    <property type="match status" value="1"/>
</dbReference>
<keyword evidence="2" id="KW-0560">Oxidoreductase</keyword>
<dbReference type="Gene3D" id="3.40.50.720">
    <property type="entry name" value="NAD(P)-binding Rossmann-like Domain"/>
    <property type="match status" value="1"/>
</dbReference>
<dbReference type="PRINTS" id="PR00081">
    <property type="entry name" value="GDHRDH"/>
</dbReference>
<evidence type="ECO:0000256" key="1">
    <source>
        <dbReference type="ARBA" id="ARBA00006484"/>
    </source>
</evidence>
<gene>
    <name evidence="3" type="ORF">BWI75_13615</name>
</gene>
<evidence type="ECO:0000313" key="3">
    <source>
        <dbReference type="EMBL" id="MUL37343.1"/>
    </source>
</evidence>
<dbReference type="RefSeq" id="WP_105218705.1">
    <property type="nucleotide sequence ID" value="NZ_CAWNSU010000005.1"/>
</dbReference>
<protein>
    <submittedName>
        <fullName evidence="3">Oxidoreductase</fullName>
    </submittedName>
</protein>